<dbReference type="AlphaFoldDB" id="G0U6Y7"/>
<reference evidence="1" key="1">
    <citation type="journal article" date="2012" name="Proc. Natl. Acad. Sci. U.S.A.">
        <title>Antigenic diversity is generated by distinct evolutionary mechanisms in African trypanosome species.</title>
        <authorList>
            <person name="Jackson A.P."/>
            <person name="Berry A."/>
            <person name="Aslett M."/>
            <person name="Allison H.C."/>
            <person name="Burton P."/>
            <person name="Vavrova-Anderson J."/>
            <person name="Brown R."/>
            <person name="Browne H."/>
            <person name="Corton N."/>
            <person name="Hauser H."/>
            <person name="Gamble J."/>
            <person name="Gilderthorp R."/>
            <person name="Marcello L."/>
            <person name="McQuillan J."/>
            <person name="Otto T.D."/>
            <person name="Quail M.A."/>
            <person name="Sanders M.J."/>
            <person name="van Tonder A."/>
            <person name="Ginger M.L."/>
            <person name="Field M.C."/>
            <person name="Barry J.D."/>
            <person name="Hertz-Fowler C."/>
            <person name="Berriman M."/>
        </authorList>
    </citation>
    <scope>NUCLEOTIDE SEQUENCE</scope>
    <source>
        <strain evidence="1">Y486</strain>
    </source>
</reference>
<proteinExistence type="predicted"/>
<evidence type="ECO:0000313" key="1">
    <source>
        <dbReference type="EMBL" id="CCC51644.1"/>
    </source>
</evidence>
<dbReference type="InterPro" id="IPR011011">
    <property type="entry name" value="Znf_FYVE_PHD"/>
</dbReference>
<dbReference type="SUPFAM" id="SSF57903">
    <property type="entry name" value="FYVE/PHD zinc finger"/>
    <property type="match status" value="1"/>
</dbReference>
<protein>
    <recommendedName>
        <fullName evidence="2">FYVE-type domain-containing protein</fullName>
    </recommendedName>
</protein>
<organism evidence="1">
    <name type="scientific">Trypanosoma vivax (strain Y486)</name>
    <dbReference type="NCBI Taxonomy" id="1055687"/>
    <lineage>
        <taxon>Eukaryota</taxon>
        <taxon>Discoba</taxon>
        <taxon>Euglenozoa</taxon>
        <taxon>Kinetoplastea</taxon>
        <taxon>Metakinetoplastina</taxon>
        <taxon>Trypanosomatida</taxon>
        <taxon>Trypanosomatidae</taxon>
        <taxon>Trypanosoma</taxon>
        <taxon>Duttonella</taxon>
    </lineage>
</organism>
<sequence>MGTFARCPSCKRDFGLFRWRYECTICQSDFCDDCMPKKSWGRRCPTCLRKNTLGSASAPSVSGNPVLDAAMRRREREQMGRQEPCEYSVEKRKLLDDIFSILKEKGRDEPFGICSMDETKLRSYLRHIKSENFS</sequence>
<dbReference type="VEuPathDB" id="TriTrypDB:TvY486_1006910"/>
<name>G0U6Y7_TRYVY</name>
<dbReference type="EMBL" id="HE573026">
    <property type="protein sequence ID" value="CCC51644.1"/>
    <property type="molecule type" value="Genomic_DNA"/>
</dbReference>
<gene>
    <name evidence="1" type="ORF">TVY486_1006910</name>
</gene>
<accession>G0U6Y7</accession>
<evidence type="ECO:0008006" key="2">
    <source>
        <dbReference type="Google" id="ProtNLM"/>
    </source>
</evidence>
<dbReference type="CDD" id="cd00065">
    <property type="entry name" value="FYVE_like_SF"/>
    <property type="match status" value="1"/>
</dbReference>
<dbReference type="Gene3D" id="3.30.40.10">
    <property type="entry name" value="Zinc/RING finger domain, C3HC4 (zinc finger)"/>
    <property type="match status" value="1"/>
</dbReference>
<dbReference type="InterPro" id="IPR013083">
    <property type="entry name" value="Znf_RING/FYVE/PHD"/>
</dbReference>